<name>A0ABW3XKD2_9ACTN</name>
<organism evidence="1 2">
    <name type="scientific">Streptomyces kaempferi</name>
    <dbReference type="NCBI Taxonomy" id="333725"/>
    <lineage>
        <taxon>Bacteria</taxon>
        <taxon>Bacillati</taxon>
        <taxon>Actinomycetota</taxon>
        <taxon>Actinomycetes</taxon>
        <taxon>Kitasatosporales</taxon>
        <taxon>Streptomycetaceae</taxon>
        <taxon>Streptomyces</taxon>
    </lineage>
</organism>
<dbReference type="Proteomes" id="UP001597058">
    <property type="component" value="Unassembled WGS sequence"/>
</dbReference>
<dbReference type="RefSeq" id="WP_381328693.1">
    <property type="nucleotide sequence ID" value="NZ_JBHTMM010000033.1"/>
</dbReference>
<sequence length="445" mass="46883">MTPIMTAARPRLSVKGPARPWFRLNRHAGVRSSLLPQIQAMLQNGILDRVFRDSLVPNFLFPQIADAEPWMGGLGDTKTFTRKGLLAPVTTPVTGSDPSAATYSIEQWSVTMDQYANSMDTNMLGSSMALASKFLADIENLGTNAGQTINQVARNKLFKAYAGGRTWCTTAGSSDTSIIVNSTDGFETVMVNGVPTAVSASNPLTVNIAGTGNTVTGVNTGTKTLTLGTARVDVAGDYVVAANAPVSVRATGNSAYDLTGSNVVTFANFRAAVARLRKMAVPTVGGYYVAHIDPDTEAQLFADSDFKQALQGRVDSPIYRDLSIGRFAGIDWVRNLESPTIANGGSAGTLTVHRPIVLGANALMSAPFEGTNSLLAGTGVEDVPEIRTIAAAPAVDVTLLVRPAQDRLQQVVSSTWSWVGDFGVPSDAGTGDAALYKRGVVIEHA</sequence>
<dbReference type="EMBL" id="JBHTMM010000033">
    <property type="protein sequence ID" value="MFD1309040.1"/>
    <property type="molecule type" value="Genomic_DNA"/>
</dbReference>
<protein>
    <submittedName>
        <fullName evidence="1">Uncharacterized protein</fullName>
    </submittedName>
</protein>
<keyword evidence="2" id="KW-1185">Reference proteome</keyword>
<evidence type="ECO:0000313" key="1">
    <source>
        <dbReference type="EMBL" id="MFD1309040.1"/>
    </source>
</evidence>
<accession>A0ABW3XKD2</accession>
<gene>
    <name evidence="1" type="ORF">ACFQ5X_24685</name>
</gene>
<reference evidence="2" key="1">
    <citation type="journal article" date="2019" name="Int. J. Syst. Evol. Microbiol.">
        <title>The Global Catalogue of Microorganisms (GCM) 10K type strain sequencing project: providing services to taxonomists for standard genome sequencing and annotation.</title>
        <authorList>
            <consortium name="The Broad Institute Genomics Platform"/>
            <consortium name="The Broad Institute Genome Sequencing Center for Infectious Disease"/>
            <person name="Wu L."/>
            <person name="Ma J."/>
        </authorList>
    </citation>
    <scope>NUCLEOTIDE SEQUENCE [LARGE SCALE GENOMIC DNA]</scope>
    <source>
        <strain evidence="2">CGMCC 4.7020</strain>
    </source>
</reference>
<proteinExistence type="predicted"/>
<comment type="caution">
    <text evidence="1">The sequence shown here is derived from an EMBL/GenBank/DDBJ whole genome shotgun (WGS) entry which is preliminary data.</text>
</comment>
<evidence type="ECO:0000313" key="2">
    <source>
        <dbReference type="Proteomes" id="UP001597058"/>
    </source>
</evidence>